<evidence type="ECO:0000313" key="4">
    <source>
        <dbReference type="Proteomes" id="UP000002417"/>
    </source>
</evidence>
<feature type="domain" description="CusB-like beta-barrel" evidence="2">
    <location>
        <begin position="202"/>
        <end position="269"/>
    </location>
</feature>
<name>A7IQ35_XANP2</name>
<dbReference type="PANTHER" id="PTHR30469">
    <property type="entry name" value="MULTIDRUG RESISTANCE PROTEIN MDTA"/>
    <property type="match status" value="1"/>
</dbReference>
<dbReference type="KEGG" id="xau:Xaut_4927"/>
<accession>A7IQ35</accession>
<keyword evidence="3" id="KW-0614">Plasmid</keyword>
<organism evidence="3 4">
    <name type="scientific">Xanthobacter autotrophicus (strain ATCC BAA-1158 / Py2)</name>
    <dbReference type="NCBI Taxonomy" id="78245"/>
    <lineage>
        <taxon>Bacteria</taxon>
        <taxon>Pseudomonadati</taxon>
        <taxon>Pseudomonadota</taxon>
        <taxon>Alphaproteobacteria</taxon>
        <taxon>Hyphomicrobiales</taxon>
        <taxon>Xanthobacteraceae</taxon>
        <taxon>Xanthobacter</taxon>
    </lineage>
</organism>
<dbReference type="Gene3D" id="1.10.287.470">
    <property type="entry name" value="Helix hairpin bin"/>
    <property type="match status" value="1"/>
</dbReference>
<dbReference type="EMBL" id="CP000782">
    <property type="protein sequence ID" value="ABS70131.1"/>
    <property type="molecule type" value="Genomic_DNA"/>
</dbReference>
<dbReference type="Pfam" id="PF25954">
    <property type="entry name" value="Beta-barrel_RND_2"/>
    <property type="match status" value="1"/>
</dbReference>
<dbReference type="Proteomes" id="UP000002417">
    <property type="component" value="Plasmid pXAUT01"/>
</dbReference>
<sequence length="354" mass="37374">MPLLLILVACSALAGCNEETSPAKPPRPVLSTVVRPVATGNVVTVGTIEPQFKTELSFRSLGRLVARPVGVGDRVEKDQVVAAIDDAALKLAVRSAVAEVANAQSQLANASGVEDRQRTLLETASTSRATFETSEQGRAAAQASMAKAQANLVKAREQLGYAQLKADFAGVVTTVGAEVGQVVAPGERIVTVARPDVREAVIDVGEDLVGELRIGTPFIVSLRRDASVTANGKVREIAPQADAATRTRRIRIGLDQPPDSFRLGTTITAKPAVVRAIALFVPAGAVFDRDGKTFVWRVEASSQTVVLQHVQVADVSDGRRRVISGVEAGMRVVTAGIHSLSDGQKVRIEQEAQP</sequence>
<evidence type="ECO:0000259" key="2">
    <source>
        <dbReference type="Pfam" id="PF25954"/>
    </source>
</evidence>
<dbReference type="SUPFAM" id="SSF111369">
    <property type="entry name" value="HlyD-like secretion proteins"/>
    <property type="match status" value="1"/>
</dbReference>
<dbReference type="PhylomeDB" id="A7IQ35"/>
<dbReference type="InterPro" id="IPR058792">
    <property type="entry name" value="Beta-barrel_RND_2"/>
</dbReference>
<dbReference type="InterPro" id="IPR006143">
    <property type="entry name" value="RND_pump_MFP"/>
</dbReference>
<protein>
    <submittedName>
        <fullName evidence="3">Efflux transporter, RND family, MFP subunit</fullName>
    </submittedName>
</protein>
<dbReference type="GO" id="GO:1990281">
    <property type="term" value="C:efflux pump complex"/>
    <property type="evidence" value="ECO:0007669"/>
    <property type="project" value="TreeGrafter"/>
</dbReference>
<dbReference type="AlphaFoldDB" id="A7IQ35"/>
<reference evidence="3 4" key="1">
    <citation type="submission" date="2007-07" db="EMBL/GenBank/DDBJ databases">
        <title>Complete sequence of plasmid pXAUT01 of Xanthobacter autotrophicus Py2.</title>
        <authorList>
            <consortium name="US DOE Joint Genome Institute"/>
            <person name="Copeland A."/>
            <person name="Lucas S."/>
            <person name="Lapidus A."/>
            <person name="Barry K."/>
            <person name="Glavina del Rio T."/>
            <person name="Hammon N."/>
            <person name="Israni S."/>
            <person name="Dalin E."/>
            <person name="Tice H."/>
            <person name="Pitluck S."/>
            <person name="Sims D."/>
            <person name="Brettin T."/>
            <person name="Bruce D."/>
            <person name="Detter J.C."/>
            <person name="Han C."/>
            <person name="Tapia R."/>
            <person name="Brainard J."/>
            <person name="Schmutz J."/>
            <person name="Larimer F."/>
            <person name="Land M."/>
            <person name="Hauser L."/>
            <person name="Kyrpides N."/>
            <person name="Kim E."/>
            <person name="Ensigns S.A."/>
            <person name="Richardson P."/>
        </authorList>
    </citation>
    <scope>NUCLEOTIDE SEQUENCE [LARGE SCALE GENOMIC DNA]</scope>
    <source>
        <strain evidence="4">ATCC BAA-1158 / Py2</strain>
        <plasmid evidence="4">Plasmid pXAUT01</plasmid>
    </source>
</reference>
<dbReference type="PANTHER" id="PTHR30469:SF15">
    <property type="entry name" value="HLYD FAMILY OF SECRETION PROTEINS"/>
    <property type="match status" value="1"/>
</dbReference>
<gene>
    <name evidence="3" type="ordered locus">Xaut_4927</name>
</gene>
<geneLocation type="plasmid" evidence="3 4">
    <name>pXAUT01</name>
</geneLocation>
<dbReference type="NCBIfam" id="TIGR01730">
    <property type="entry name" value="RND_mfp"/>
    <property type="match status" value="1"/>
</dbReference>
<evidence type="ECO:0000313" key="3">
    <source>
        <dbReference type="EMBL" id="ABS70131.1"/>
    </source>
</evidence>
<dbReference type="GO" id="GO:0015562">
    <property type="term" value="F:efflux transmembrane transporter activity"/>
    <property type="evidence" value="ECO:0007669"/>
    <property type="project" value="TreeGrafter"/>
</dbReference>
<dbReference type="HOGENOM" id="CLU_018816_1_0_5"/>
<dbReference type="OrthoDB" id="9813967at2"/>
<dbReference type="eggNOG" id="COG0845">
    <property type="taxonomic scope" value="Bacteria"/>
</dbReference>
<keyword evidence="4" id="KW-1185">Reference proteome</keyword>
<comment type="similarity">
    <text evidence="1">Belongs to the membrane fusion protein (MFP) (TC 8.A.1) family.</text>
</comment>
<dbReference type="Gene3D" id="2.40.50.100">
    <property type="match status" value="1"/>
</dbReference>
<evidence type="ECO:0000256" key="1">
    <source>
        <dbReference type="ARBA" id="ARBA00009477"/>
    </source>
</evidence>
<proteinExistence type="inferred from homology"/>
<dbReference type="Gene3D" id="2.40.420.20">
    <property type="match status" value="1"/>
</dbReference>
<dbReference type="Gene3D" id="2.40.30.170">
    <property type="match status" value="1"/>
</dbReference>